<gene>
    <name evidence="1" type="ORF">Cboi01_000131500</name>
</gene>
<sequence length="351" mass="39467">MPEIPSGSIYDKVSQVSKMSLDTMDQEARDFFKNYYGIEFLNSTSNQAICFSNWSGHPEVVLEAISNVNKSFKEIPTSVVDENFDDYISEIIYQSIAITGRNQLTGIKGRILSQVLPSYAYKTDEVYKDAMRIISAYEKIGIDRSKLYIKIPVTWESMQAAKKLKAEENVDCLGTVVHSLEQAIIAAEANCAVISPYVDDLETNLDPSTYVRGPLEANYGYNETVKIHKYYKAHNVKTIICVAATIGIDVIMGLSGIDEITVPVVALHKMLNFPVPSDVTVPNLKSSYSTEEAEKVETYIDDREKYYASLNTNPTAQKRIKFACDTFMSFDDKAHVLIKNILIEFKGLKQY</sequence>
<evidence type="ECO:0000313" key="2">
    <source>
        <dbReference type="Proteomes" id="UP001165101"/>
    </source>
</evidence>
<proteinExistence type="predicted"/>
<accession>A0ACB5TJ04</accession>
<evidence type="ECO:0000313" key="1">
    <source>
        <dbReference type="EMBL" id="GME89237.1"/>
    </source>
</evidence>
<keyword evidence="2" id="KW-1185">Reference proteome</keyword>
<name>A0ACB5TJ04_CANBO</name>
<protein>
    <submittedName>
        <fullName evidence="1">Unnamed protein product</fullName>
    </submittedName>
</protein>
<reference evidence="1" key="1">
    <citation type="submission" date="2023-04" db="EMBL/GenBank/DDBJ databases">
        <title>Candida boidinii NBRC 1967.</title>
        <authorList>
            <person name="Ichikawa N."/>
            <person name="Sato H."/>
            <person name="Tonouchi N."/>
        </authorList>
    </citation>
    <scope>NUCLEOTIDE SEQUENCE</scope>
    <source>
        <strain evidence="1">NBRC 1967</strain>
    </source>
</reference>
<dbReference type="Proteomes" id="UP001165101">
    <property type="component" value="Unassembled WGS sequence"/>
</dbReference>
<organism evidence="1 2">
    <name type="scientific">Candida boidinii</name>
    <name type="common">Yeast</name>
    <dbReference type="NCBI Taxonomy" id="5477"/>
    <lineage>
        <taxon>Eukaryota</taxon>
        <taxon>Fungi</taxon>
        <taxon>Dikarya</taxon>
        <taxon>Ascomycota</taxon>
        <taxon>Saccharomycotina</taxon>
        <taxon>Pichiomycetes</taxon>
        <taxon>Pichiales</taxon>
        <taxon>Pichiaceae</taxon>
        <taxon>Ogataea</taxon>
        <taxon>Ogataea/Candida clade</taxon>
    </lineage>
</organism>
<comment type="caution">
    <text evidence="1">The sequence shown here is derived from an EMBL/GenBank/DDBJ whole genome shotgun (WGS) entry which is preliminary data.</text>
</comment>
<dbReference type="EMBL" id="BSXV01000470">
    <property type="protein sequence ID" value="GME89237.1"/>
    <property type="molecule type" value="Genomic_DNA"/>
</dbReference>